<evidence type="ECO:0000313" key="7">
    <source>
        <dbReference type="Proteomes" id="UP001144204"/>
    </source>
</evidence>
<dbReference type="InterPro" id="IPR034704">
    <property type="entry name" value="Ribosomal_bL28/bL31-like_sf"/>
</dbReference>
<proteinExistence type="inferred from homology"/>
<dbReference type="SUPFAM" id="SSF143800">
    <property type="entry name" value="L28p-like"/>
    <property type="match status" value="1"/>
</dbReference>
<sequence length="65" mass="7490">MAKDFINNKRTHFGNKRSHALNANRRSWKPNLKKVRILVNGHPKKVWLSARTLRAGKKNGSITRA</sequence>
<dbReference type="AlphaFoldDB" id="A0A9W6B1H8"/>
<evidence type="ECO:0000256" key="1">
    <source>
        <dbReference type="ARBA" id="ARBA00008760"/>
    </source>
</evidence>
<gene>
    <name evidence="5 6" type="primary">rpmB</name>
    <name evidence="6" type="ORF">WR164_07950</name>
</gene>
<dbReference type="HAMAP" id="MF_00373">
    <property type="entry name" value="Ribosomal_bL28"/>
    <property type="match status" value="1"/>
</dbReference>
<reference evidence="6" key="2">
    <citation type="journal article" date="2023" name="PLoS ONE">
        <title>Philodulcilactobacillus myokoensis gen. nov., sp. nov., a fructophilic, acidophilic, and agar-phobic lactic acid bacterium isolated from fermented vegetable extracts.</title>
        <authorList>
            <person name="Kouya T."/>
            <person name="Ishiyama Y."/>
            <person name="Ohashi S."/>
            <person name="Kumakubo R."/>
            <person name="Yamazaki T."/>
            <person name="Otaki T."/>
        </authorList>
    </citation>
    <scope>NUCLEOTIDE SEQUENCE</scope>
    <source>
        <strain evidence="6">WR16-4</strain>
    </source>
</reference>
<dbReference type="GO" id="GO:0003735">
    <property type="term" value="F:structural constituent of ribosome"/>
    <property type="evidence" value="ECO:0007669"/>
    <property type="project" value="InterPro"/>
</dbReference>
<evidence type="ECO:0000256" key="2">
    <source>
        <dbReference type="ARBA" id="ARBA00022980"/>
    </source>
</evidence>
<dbReference type="Pfam" id="PF00830">
    <property type="entry name" value="Ribosomal_L28"/>
    <property type="match status" value="1"/>
</dbReference>
<evidence type="ECO:0000256" key="5">
    <source>
        <dbReference type="HAMAP-Rule" id="MF_00373"/>
    </source>
</evidence>
<dbReference type="PANTHER" id="PTHR39080">
    <property type="entry name" value="50S RIBOSOMAL PROTEIN L28"/>
    <property type="match status" value="1"/>
</dbReference>
<evidence type="ECO:0000313" key="6">
    <source>
        <dbReference type="EMBL" id="GLB46816.1"/>
    </source>
</evidence>
<comment type="similarity">
    <text evidence="1 5">Belongs to the bacterial ribosomal protein bL28 family.</text>
</comment>
<dbReference type="PANTHER" id="PTHR39080:SF1">
    <property type="entry name" value="LARGE RIBOSOMAL SUBUNIT PROTEIN BL28A"/>
    <property type="match status" value="1"/>
</dbReference>
<keyword evidence="3 5" id="KW-0687">Ribonucleoprotein</keyword>
<dbReference type="GO" id="GO:0005840">
    <property type="term" value="C:ribosome"/>
    <property type="evidence" value="ECO:0007669"/>
    <property type="project" value="UniProtKB-KW"/>
</dbReference>
<accession>A0A9W6B1H8</accession>
<dbReference type="InterPro" id="IPR037147">
    <property type="entry name" value="Ribosomal_bL28_sf"/>
</dbReference>
<keyword evidence="7" id="KW-1185">Reference proteome</keyword>
<reference evidence="6" key="1">
    <citation type="submission" date="2022-07" db="EMBL/GenBank/DDBJ databases">
        <authorList>
            <person name="Kouya T."/>
            <person name="Ishiyama Y."/>
        </authorList>
    </citation>
    <scope>NUCLEOTIDE SEQUENCE</scope>
    <source>
        <strain evidence="6">WR16-4</strain>
    </source>
</reference>
<dbReference type="EMBL" id="BRPL01000002">
    <property type="protein sequence ID" value="GLB46816.1"/>
    <property type="molecule type" value="Genomic_DNA"/>
</dbReference>
<dbReference type="Gene3D" id="2.30.170.40">
    <property type="entry name" value="Ribosomal protein L28/L24"/>
    <property type="match status" value="1"/>
</dbReference>
<evidence type="ECO:0000256" key="4">
    <source>
        <dbReference type="ARBA" id="ARBA00035174"/>
    </source>
</evidence>
<dbReference type="InterPro" id="IPR001383">
    <property type="entry name" value="Ribosomal_bL28_bact-type"/>
</dbReference>
<organism evidence="6 7">
    <name type="scientific">Philodulcilactobacillus myokoensis</name>
    <dbReference type="NCBI Taxonomy" id="2929573"/>
    <lineage>
        <taxon>Bacteria</taxon>
        <taxon>Bacillati</taxon>
        <taxon>Bacillota</taxon>
        <taxon>Bacilli</taxon>
        <taxon>Lactobacillales</taxon>
        <taxon>Lactobacillaceae</taxon>
        <taxon>Philodulcilactobacillus</taxon>
    </lineage>
</organism>
<dbReference type="Proteomes" id="UP001144204">
    <property type="component" value="Unassembled WGS sequence"/>
</dbReference>
<evidence type="ECO:0000256" key="3">
    <source>
        <dbReference type="ARBA" id="ARBA00023274"/>
    </source>
</evidence>
<dbReference type="NCBIfam" id="TIGR00009">
    <property type="entry name" value="L28"/>
    <property type="match status" value="1"/>
</dbReference>
<dbReference type="InterPro" id="IPR026569">
    <property type="entry name" value="Ribosomal_bL28"/>
</dbReference>
<dbReference type="RefSeq" id="WP_286136277.1">
    <property type="nucleotide sequence ID" value="NZ_BRPL01000002.1"/>
</dbReference>
<keyword evidence="2 5" id="KW-0689">Ribosomal protein</keyword>
<protein>
    <recommendedName>
        <fullName evidence="4 5">Large ribosomal subunit protein bL28</fullName>
    </recommendedName>
</protein>
<comment type="caution">
    <text evidence="6">The sequence shown here is derived from an EMBL/GenBank/DDBJ whole genome shotgun (WGS) entry which is preliminary data.</text>
</comment>
<dbReference type="GO" id="GO:1990904">
    <property type="term" value="C:ribonucleoprotein complex"/>
    <property type="evidence" value="ECO:0007669"/>
    <property type="project" value="UniProtKB-KW"/>
</dbReference>
<dbReference type="InterPro" id="IPR050096">
    <property type="entry name" value="Bacterial_rp_bL28"/>
</dbReference>
<name>A0A9W6B1H8_9LACO</name>
<dbReference type="GO" id="GO:0006412">
    <property type="term" value="P:translation"/>
    <property type="evidence" value="ECO:0007669"/>
    <property type="project" value="UniProtKB-UniRule"/>
</dbReference>